<dbReference type="EMBL" id="JBHFFA010000002">
    <property type="protein sequence ID" value="KAL2644831.1"/>
    <property type="molecule type" value="Genomic_DNA"/>
</dbReference>
<evidence type="ECO:0000256" key="1">
    <source>
        <dbReference type="SAM" id="MobiDB-lite"/>
    </source>
</evidence>
<reference evidence="2 3" key="1">
    <citation type="submission" date="2024-09" db="EMBL/GenBank/DDBJ databases">
        <title>Chromosome-scale assembly of Riccia fluitans.</title>
        <authorList>
            <person name="Paukszto L."/>
            <person name="Sawicki J."/>
            <person name="Karawczyk K."/>
            <person name="Piernik-Szablinska J."/>
            <person name="Szczecinska M."/>
            <person name="Mazdziarz M."/>
        </authorList>
    </citation>
    <scope>NUCLEOTIDE SEQUENCE [LARGE SCALE GENOMIC DNA]</scope>
    <source>
        <strain evidence="2">Rf_01</strain>
        <tissue evidence="2">Aerial parts of the thallus</tissue>
    </source>
</reference>
<proteinExistence type="predicted"/>
<evidence type="ECO:0000313" key="3">
    <source>
        <dbReference type="Proteomes" id="UP001605036"/>
    </source>
</evidence>
<organism evidence="2 3">
    <name type="scientific">Riccia fluitans</name>
    <dbReference type="NCBI Taxonomy" id="41844"/>
    <lineage>
        <taxon>Eukaryota</taxon>
        <taxon>Viridiplantae</taxon>
        <taxon>Streptophyta</taxon>
        <taxon>Embryophyta</taxon>
        <taxon>Marchantiophyta</taxon>
        <taxon>Marchantiopsida</taxon>
        <taxon>Marchantiidae</taxon>
        <taxon>Marchantiales</taxon>
        <taxon>Ricciaceae</taxon>
        <taxon>Riccia</taxon>
    </lineage>
</organism>
<accession>A0ABD1ZAN9</accession>
<feature type="compositionally biased region" description="Basic and acidic residues" evidence="1">
    <location>
        <begin position="12"/>
        <end position="28"/>
    </location>
</feature>
<feature type="compositionally biased region" description="Polar residues" evidence="1">
    <location>
        <begin position="120"/>
        <end position="132"/>
    </location>
</feature>
<gene>
    <name evidence="2" type="ORF">R1flu_012418</name>
</gene>
<dbReference type="Proteomes" id="UP001605036">
    <property type="component" value="Unassembled WGS sequence"/>
</dbReference>
<comment type="caution">
    <text evidence="2">The sequence shown here is derived from an EMBL/GenBank/DDBJ whole genome shotgun (WGS) entry which is preliminary data.</text>
</comment>
<feature type="region of interest" description="Disordered" evidence="1">
    <location>
        <begin position="1"/>
        <end position="132"/>
    </location>
</feature>
<name>A0ABD1ZAN9_9MARC</name>
<evidence type="ECO:0000313" key="2">
    <source>
        <dbReference type="EMBL" id="KAL2644831.1"/>
    </source>
</evidence>
<feature type="compositionally biased region" description="Polar residues" evidence="1">
    <location>
        <begin position="29"/>
        <end position="40"/>
    </location>
</feature>
<sequence>MSVAMLSNMGIEVREEYQDEGATSRETEPGSQNAGCQSTPPGYGHGVPDATVVDRGYDEGTSWRQEESGLTTAGQKNVRPLRTVSPSRCGGTSAIDAPRKEPVQGSKKARARHAALPKCETQNTASPPYTSA</sequence>
<protein>
    <submittedName>
        <fullName evidence="2">Uncharacterized protein</fullName>
    </submittedName>
</protein>
<keyword evidence="3" id="KW-1185">Reference proteome</keyword>
<dbReference type="AlphaFoldDB" id="A0ABD1ZAN9"/>